<dbReference type="EC" id="2.4.2.10" evidence="5 9"/>
<dbReference type="EMBL" id="DTCM01000086">
    <property type="protein sequence ID" value="HGL41419.1"/>
    <property type="molecule type" value="Genomic_DNA"/>
</dbReference>
<keyword evidence="9" id="KW-0460">Magnesium</keyword>
<dbReference type="GO" id="GO:0004588">
    <property type="term" value="F:orotate phosphoribosyltransferase activity"/>
    <property type="evidence" value="ECO:0007669"/>
    <property type="project" value="UniProtKB-UniRule"/>
</dbReference>
<dbReference type="GO" id="GO:0000287">
    <property type="term" value="F:magnesium ion binding"/>
    <property type="evidence" value="ECO:0007669"/>
    <property type="project" value="UniProtKB-UniRule"/>
</dbReference>
<comment type="cofactor">
    <cofactor evidence="9">
        <name>Mg(2+)</name>
        <dbReference type="ChEBI" id="CHEBI:18420"/>
    </cofactor>
</comment>
<comment type="subunit">
    <text evidence="4 9">Homodimer.</text>
</comment>
<comment type="function">
    <text evidence="1 9">Catalyzes the transfer of a ribosyl phosphate group from 5-phosphoribose 1-diphosphate to orotate, leading to the formation of orotidine monophosphate (OMP).</text>
</comment>
<dbReference type="InterPro" id="IPR020545">
    <property type="entry name" value="Asp_carbamoyltransf_reg_N"/>
</dbReference>
<dbReference type="Pfam" id="PF01948">
    <property type="entry name" value="PyrI"/>
    <property type="match status" value="1"/>
</dbReference>
<evidence type="ECO:0000313" key="13">
    <source>
        <dbReference type="EMBL" id="HGN90594.1"/>
    </source>
</evidence>
<comment type="caution">
    <text evidence="13">The sequence shown here is derived from an EMBL/GenBank/DDBJ whole genome shotgun (WGS) entry which is preliminary data.</text>
</comment>
<feature type="binding site" evidence="9">
    <location>
        <position position="306"/>
    </location>
    <ligand>
        <name>orotate</name>
        <dbReference type="ChEBI" id="CHEBI:30839"/>
    </ligand>
</feature>
<dbReference type="InterPro" id="IPR023031">
    <property type="entry name" value="OPRT"/>
</dbReference>
<evidence type="ECO:0000256" key="3">
    <source>
        <dbReference type="ARBA" id="ARBA00006340"/>
    </source>
</evidence>
<evidence type="ECO:0000256" key="6">
    <source>
        <dbReference type="ARBA" id="ARBA00022676"/>
    </source>
</evidence>
<dbReference type="Gene3D" id="3.40.50.2020">
    <property type="match status" value="1"/>
</dbReference>
<comment type="catalytic activity">
    <reaction evidence="9">
        <text>orotidine 5'-phosphate + diphosphate = orotate + 5-phospho-alpha-D-ribose 1-diphosphate</text>
        <dbReference type="Rhea" id="RHEA:10380"/>
        <dbReference type="ChEBI" id="CHEBI:30839"/>
        <dbReference type="ChEBI" id="CHEBI:33019"/>
        <dbReference type="ChEBI" id="CHEBI:57538"/>
        <dbReference type="ChEBI" id="CHEBI:58017"/>
        <dbReference type="EC" id="2.4.2.10"/>
    </reaction>
</comment>
<reference evidence="13" key="1">
    <citation type="journal article" date="2020" name="mSystems">
        <title>Genome- and Community-Level Interaction Insights into Carbon Utilization and Element Cycling Functions of Hydrothermarchaeota in Hydrothermal Sediment.</title>
        <authorList>
            <person name="Zhou Z."/>
            <person name="Liu Y."/>
            <person name="Xu W."/>
            <person name="Pan J."/>
            <person name="Luo Z.H."/>
            <person name="Li M."/>
        </authorList>
    </citation>
    <scope>NUCLEOTIDE SEQUENCE [LARGE SCALE GENOMIC DNA]</scope>
    <source>
        <strain evidence="14">SpSt-1073</strain>
        <strain evidence="13">SpSt-613</strain>
        <strain evidence="12">SpSt-669</strain>
    </source>
</reference>
<dbReference type="InterPro" id="IPR029057">
    <property type="entry name" value="PRTase-like"/>
</dbReference>
<evidence type="ECO:0000256" key="8">
    <source>
        <dbReference type="ARBA" id="ARBA00022975"/>
    </source>
</evidence>
<dbReference type="InterPro" id="IPR036793">
    <property type="entry name" value="Asp_carbatrfase_reg_N_sf"/>
</dbReference>
<evidence type="ECO:0000256" key="4">
    <source>
        <dbReference type="ARBA" id="ARBA00011738"/>
    </source>
</evidence>
<evidence type="ECO:0000256" key="7">
    <source>
        <dbReference type="ARBA" id="ARBA00022679"/>
    </source>
</evidence>
<feature type="binding site" description="in other chain" evidence="9">
    <location>
        <position position="272"/>
    </location>
    <ligand>
        <name>5-phospho-alpha-D-ribose 1-diphosphate</name>
        <dbReference type="ChEBI" id="CHEBI:58017"/>
        <note>ligand shared between dimeric partners</note>
    </ligand>
</feature>
<evidence type="ECO:0000256" key="9">
    <source>
        <dbReference type="HAMAP-Rule" id="MF_01208"/>
    </source>
</evidence>
<feature type="binding site" evidence="9">
    <location>
        <position position="271"/>
    </location>
    <ligand>
        <name>5-phospho-alpha-D-ribose 1-diphosphate</name>
        <dbReference type="ChEBI" id="CHEBI:58017"/>
        <note>ligand shared between dimeric partners</note>
    </ligand>
</feature>
<dbReference type="SUPFAM" id="SSF54893">
    <property type="entry name" value="Aspartate carbamoyltransferase, Regulatory-chain, N-terminal domain"/>
    <property type="match status" value="1"/>
</dbReference>
<dbReference type="HAMAP" id="MF_01208">
    <property type="entry name" value="PyrE"/>
    <property type="match status" value="1"/>
</dbReference>
<keyword evidence="7 9" id="KW-0808">Transferase</keyword>
<dbReference type="SUPFAM" id="SSF53271">
    <property type="entry name" value="PRTase-like"/>
    <property type="match status" value="1"/>
</dbReference>
<feature type="binding site" evidence="9">
    <location>
        <position position="335"/>
    </location>
    <ligand>
        <name>orotate</name>
        <dbReference type="ChEBI" id="CHEBI:30839"/>
    </ligand>
</feature>
<feature type="binding site" evidence="9">
    <location>
        <position position="275"/>
    </location>
    <ligand>
        <name>5-phospho-alpha-D-ribose 1-diphosphate</name>
        <dbReference type="ChEBI" id="CHEBI:58017"/>
        <note>ligand shared between dimeric partners</note>
    </ligand>
</feature>
<accession>A0A7C4I5P8</accession>
<dbReference type="CDD" id="cd06223">
    <property type="entry name" value="PRTases_typeI"/>
    <property type="match status" value="1"/>
</dbReference>
<dbReference type="InterPro" id="IPR000836">
    <property type="entry name" value="PRTase_dom"/>
</dbReference>
<keyword evidence="8 9" id="KW-0665">Pyrimidine biosynthesis</keyword>
<keyword evidence="6 9" id="KW-0328">Glycosyltransferase</keyword>
<organism evidence="13">
    <name type="scientific">Caldiarchaeum subterraneum</name>
    <dbReference type="NCBI Taxonomy" id="311458"/>
    <lineage>
        <taxon>Archaea</taxon>
        <taxon>Nitrososphaerota</taxon>
        <taxon>Candidatus Caldarchaeales</taxon>
        <taxon>Candidatus Caldarchaeaceae</taxon>
        <taxon>Candidatus Caldarchaeum</taxon>
    </lineage>
</organism>
<sequence length="396" mass="44463">MERLEQKLLVQKIERGVVIDHITPCKGFLIYNILNPDPGSTAVIAKNVPSTKLGRKDLVKIEGEYITSSLVNVIALISPTATINIISDWSVKSKERVNPPREVVGVIDCRNPSCGSKGPNSRFSVNLNTENLELTTLKCGSCGYVYYYEDAVKEISQRASSGILVSRTRVQRELLDLLVKKGGLRYRQKFRLKSGRVSPYFINMGALNDGESLSKLRWIFASYIALLLKENILEDFDFVFGPAYKGINLASLVCEGLKEYYGINKRFLYDRKEVKEYGDVRMDGSIVGSEYFQPGQKILIVDDTVTTGRTKVASIKKLDSLGSHRVVAVVVAVDRQETSEEEGISAVEYLEKTLGVRVHPILTASSIYEMIKSGLSQEEREDWVRYYRDYGVVKLS</sequence>
<evidence type="ECO:0000256" key="2">
    <source>
        <dbReference type="ARBA" id="ARBA00004889"/>
    </source>
</evidence>
<proteinExistence type="inferred from homology"/>
<comment type="caution">
    <text evidence="9">Lacks conserved residue(s) required for the propagation of feature annotation.</text>
</comment>
<evidence type="ECO:0000259" key="11">
    <source>
        <dbReference type="Pfam" id="PF01948"/>
    </source>
</evidence>
<dbReference type="PANTHER" id="PTHR46683:SF1">
    <property type="entry name" value="OROTATE PHOSPHORIBOSYLTRANSFERASE 1-RELATED"/>
    <property type="match status" value="1"/>
</dbReference>
<dbReference type="GO" id="GO:0044205">
    <property type="term" value="P:'de novo' UMP biosynthetic process"/>
    <property type="evidence" value="ECO:0007669"/>
    <property type="project" value="UniProtKB-UniRule"/>
</dbReference>
<dbReference type="AlphaFoldDB" id="A0A7C4I5P8"/>
<evidence type="ECO:0000259" key="10">
    <source>
        <dbReference type="Pfam" id="PF00156"/>
    </source>
</evidence>
<comment type="similarity">
    <text evidence="3 9">Belongs to the purine/pyrimidine phosphoribosyltransferase family. PyrE subfamily.</text>
</comment>
<feature type="binding site" description="in other chain" evidence="9">
    <location>
        <begin position="302"/>
        <end position="310"/>
    </location>
    <ligand>
        <name>5-phospho-alpha-D-ribose 1-diphosphate</name>
        <dbReference type="ChEBI" id="CHEBI:58017"/>
        <note>ligand shared between dimeric partners</note>
    </ligand>
</feature>
<dbReference type="InterPro" id="IPR004467">
    <property type="entry name" value="Or_phspho_trans_dom"/>
</dbReference>
<dbReference type="Gene3D" id="3.30.70.140">
    <property type="entry name" value="Aspartate carbamoyltransferase regulatory subunit, N-terminal domain"/>
    <property type="match status" value="1"/>
</dbReference>
<comment type="pathway">
    <text evidence="2 9">Pyrimidine metabolism; UMP biosynthesis via de novo pathway; UMP from orotate: step 1/2.</text>
</comment>
<dbReference type="GO" id="GO:0005737">
    <property type="term" value="C:cytoplasm"/>
    <property type="evidence" value="ECO:0007669"/>
    <property type="project" value="TreeGrafter"/>
</dbReference>
<evidence type="ECO:0000256" key="5">
    <source>
        <dbReference type="ARBA" id="ARBA00011971"/>
    </source>
</evidence>
<feature type="domain" description="Aspartate carbamoyltransferase regulatory subunit N-terminal" evidence="11">
    <location>
        <begin position="9"/>
        <end position="97"/>
    </location>
</feature>
<dbReference type="NCBIfam" id="TIGR00336">
    <property type="entry name" value="pyrE"/>
    <property type="match status" value="1"/>
</dbReference>
<dbReference type="GO" id="GO:0006207">
    <property type="term" value="P:'de novo' pyrimidine nucleobase biosynthetic process"/>
    <property type="evidence" value="ECO:0007669"/>
    <property type="project" value="TreeGrafter"/>
</dbReference>
<evidence type="ECO:0000313" key="12">
    <source>
        <dbReference type="EMBL" id="HGL41419.1"/>
    </source>
</evidence>
<dbReference type="GO" id="GO:0046132">
    <property type="term" value="P:pyrimidine ribonucleoside biosynthetic process"/>
    <property type="evidence" value="ECO:0007669"/>
    <property type="project" value="TreeGrafter"/>
</dbReference>
<gene>
    <name evidence="9 13" type="primary">pyrE</name>
    <name evidence="14" type="ORF">ENM30_02465</name>
    <name evidence="13" type="ORF">ENT82_05650</name>
    <name evidence="12" type="ORF">ENU43_07140</name>
</gene>
<protein>
    <recommendedName>
        <fullName evidence="5 9">Orotate phosphoribosyltransferase</fullName>
        <shortName evidence="9">OPRT</shortName>
        <shortName evidence="9">OPRTase</shortName>
        <ecNumber evidence="5 9">2.4.2.10</ecNumber>
    </recommendedName>
</protein>
<name>A0A7C4I5P8_CALS0</name>
<dbReference type="PANTHER" id="PTHR46683">
    <property type="entry name" value="OROTATE PHOSPHORIBOSYLTRANSFERASE 1-RELATED"/>
    <property type="match status" value="1"/>
</dbReference>
<dbReference type="Pfam" id="PF00156">
    <property type="entry name" value="Pribosyltran"/>
    <property type="match status" value="1"/>
</dbReference>
<evidence type="ECO:0000256" key="1">
    <source>
        <dbReference type="ARBA" id="ARBA00003769"/>
    </source>
</evidence>
<evidence type="ECO:0000313" key="14">
    <source>
        <dbReference type="EMBL" id="HHN52158.1"/>
    </source>
</evidence>
<dbReference type="UniPathway" id="UPA00070">
    <property type="reaction ID" value="UER00119"/>
</dbReference>
<feature type="domain" description="Phosphoribosyltransferase" evidence="10">
    <location>
        <begin position="234"/>
        <end position="350"/>
    </location>
</feature>
<dbReference type="EMBL" id="DRXG01000049">
    <property type="protein sequence ID" value="HHN52158.1"/>
    <property type="molecule type" value="Genomic_DNA"/>
</dbReference>
<dbReference type="EMBL" id="DTAD01000063">
    <property type="protein sequence ID" value="HGN90594.1"/>
    <property type="molecule type" value="Genomic_DNA"/>
</dbReference>